<dbReference type="Proteomes" id="UP000516314">
    <property type="component" value="Chromosome 3"/>
</dbReference>
<dbReference type="RefSeq" id="NP_001319791.1">
    <property type="nucleotide sequence ID" value="NM_001339917.1"/>
</dbReference>
<evidence type="ECO:0000313" key="7">
    <source>
        <dbReference type="Proteomes" id="UP000434276"/>
    </source>
</evidence>
<dbReference type="PROSITE" id="PS50144">
    <property type="entry name" value="MATH"/>
    <property type="match status" value="1"/>
</dbReference>
<evidence type="ECO:0000313" key="6">
    <source>
        <dbReference type="Proteomes" id="UP000078284"/>
    </source>
</evidence>
<name>A0A178VAX6_ARATH</name>
<dbReference type="InterPro" id="IPR008974">
    <property type="entry name" value="TRAF-like"/>
</dbReference>
<dbReference type="Proteomes" id="UP000078284">
    <property type="component" value="Chromosome 3"/>
</dbReference>
<dbReference type="OMA" id="RERRIWF"/>
<dbReference type="InterPro" id="IPR002083">
    <property type="entry name" value="MATH/TRAF_dom"/>
</dbReference>
<sequence>MANQGGFKKKTFGWVIKDLQTHRRCSVPILIGDSYWRLVALPNENGYFSLFLEVNMELIPCGWRRYVEFRMTIVNHISPIHSVDKKGWRWFDENTKNWGFKDMIPAVILNNVNVGFLLNGEITIIAEVEVHEFIDTLNASQVEELSDDSSEDLQNKDNVTIEVNGFQVLDSQVDQVNAIFEKHPDLISNFSLKNQHIRNAYMHALLDLTKTLSKSTKELTVEDMNEADNTITDLIKAGLNLDWLRQKFDQALEKQIAYDTRIGELEKQVKKRKLAVTELEADLEKEKAAASASLMLFD</sequence>
<organism evidence="5 6">
    <name type="scientific">Arabidopsis thaliana</name>
    <name type="common">Mouse-ear cress</name>
    <dbReference type="NCBI Taxonomy" id="3702"/>
    <lineage>
        <taxon>Eukaryota</taxon>
        <taxon>Viridiplantae</taxon>
        <taxon>Streptophyta</taxon>
        <taxon>Embryophyta</taxon>
        <taxon>Tracheophyta</taxon>
        <taxon>Spermatophyta</taxon>
        <taxon>Magnoliopsida</taxon>
        <taxon>eudicotyledons</taxon>
        <taxon>Gunneridae</taxon>
        <taxon>Pentapetalae</taxon>
        <taxon>rosids</taxon>
        <taxon>malvids</taxon>
        <taxon>Brassicales</taxon>
        <taxon>Brassicaceae</taxon>
        <taxon>Camelineae</taxon>
        <taxon>Arabidopsis</taxon>
    </lineage>
</organism>
<feature type="domain" description="MATH" evidence="2">
    <location>
        <begin position="9"/>
        <end position="128"/>
    </location>
</feature>
<dbReference type="EMBL" id="LUHQ01000003">
    <property type="protein sequence ID" value="OAP02924.1"/>
    <property type="molecule type" value="Genomic_DNA"/>
</dbReference>
<reference evidence="6" key="1">
    <citation type="journal article" date="2016" name="Proc. Natl. Acad. Sci. U.S.A.">
        <title>Chromosome-level assembly of Arabidopsis thaliana Ler reveals the extent of translocation and inversion polymorphisms.</title>
        <authorList>
            <person name="Zapata L."/>
            <person name="Ding J."/>
            <person name="Willing E.M."/>
            <person name="Hartwig B."/>
            <person name="Bezdan D."/>
            <person name="Jiao W.B."/>
            <person name="Patel V."/>
            <person name="Velikkakam James G."/>
            <person name="Koornneef M."/>
            <person name="Ossowski S."/>
            <person name="Schneeberger K."/>
        </authorList>
    </citation>
    <scope>NUCLEOTIDE SEQUENCE [LARGE SCALE GENOMIC DNA]</scope>
    <source>
        <strain evidence="6">cv. Landsberg erecta</strain>
    </source>
</reference>
<evidence type="ECO:0000259" key="2">
    <source>
        <dbReference type="PROSITE" id="PS50144"/>
    </source>
</evidence>
<dbReference type="Pfam" id="PF22486">
    <property type="entry name" value="MATH_2"/>
    <property type="match status" value="1"/>
</dbReference>
<dbReference type="AlphaFoldDB" id="A0A178VAX6"/>
<reference evidence="5" key="2">
    <citation type="submission" date="2016-03" db="EMBL/GenBank/DDBJ databases">
        <title>Full-length assembly of Arabidopsis thaliana Ler reveals the complement of translocations and inversions.</title>
        <authorList>
            <person name="Zapata L."/>
            <person name="Schneeberger K."/>
            <person name="Ossowski S."/>
        </authorList>
    </citation>
    <scope>NUCLEOTIDE SEQUENCE [LARGE SCALE GENOMIC DNA]</scope>
    <source>
        <tissue evidence="5">Leaf</tissue>
    </source>
</reference>
<dbReference type="Proteomes" id="UP000434276">
    <property type="component" value="Unassembled WGS sequence"/>
</dbReference>
<evidence type="ECO:0000313" key="8">
    <source>
        <dbReference type="Proteomes" id="UP000516314"/>
    </source>
</evidence>
<dbReference type="EMBL" id="LR881468">
    <property type="protein sequence ID" value="CAD5326163.1"/>
    <property type="molecule type" value="Genomic_DNA"/>
</dbReference>
<dbReference type="InterPro" id="IPR050804">
    <property type="entry name" value="MCC"/>
</dbReference>
<protein>
    <submittedName>
        <fullName evidence="4">(thale cress) hypothetical protein</fullName>
    </submittedName>
</protein>
<reference evidence="3 7" key="3">
    <citation type="submission" date="2019-12" db="EMBL/GenBank/DDBJ databases">
        <authorList>
            <person name="Jiao W.-B."/>
            <person name="Schneeberger K."/>
        </authorList>
    </citation>
    <scope>NUCLEOTIDE SEQUENCE [LARGE SCALE GENOMIC DNA]</scope>
    <source>
        <strain evidence="7">cv. C24</strain>
    </source>
</reference>
<gene>
    <name evidence="5" type="ordered locus">AXX17_At3g52840</name>
    <name evidence="4" type="ORF">AT9943_LOCUS13950</name>
    <name evidence="3" type="ORF">C24_LOCUS16089</name>
</gene>
<dbReference type="ExpressionAtlas" id="A0A178VAX6">
    <property type="expression patterns" value="baseline and differential"/>
</dbReference>
<evidence type="ECO:0000313" key="5">
    <source>
        <dbReference type="EMBL" id="OAP02924.1"/>
    </source>
</evidence>
<proteinExistence type="predicted"/>
<dbReference type="KEGG" id="ath:AT3G58280"/>
<dbReference type="CDD" id="cd00121">
    <property type="entry name" value="MATH"/>
    <property type="match status" value="1"/>
</dbReference>
<dbReference type="SMR" id="A0A178VAX6"/>
<evidence type="ECO:0000313" key="3">
    <source>
        <dbReference type="EMBL" id="CAA0387181.1"/>
    </source>
</evidence>
<dbReference type="SMART" id="SM00061">
    <property type="entry name" value="MATH"/>
    <property type="match status" value="1"/>
</dbReference>
<accession>A0A5S9XML5</accession>
<evidence type="ECO:0000313" key="4">
    <source>
        <dbReference type="EMBL" id="CAD5326163.1"/>
    </source>
</evidence>
<dbReference type="OrthoDB" id="1103725at2759"/>
<dbReference type="PANTHER" id="PTHR46236">
    <property type="entry name" value="TRAF-LIKE SUPERFAMILY PROTEIN"/>
    <property type="match status" value="1"/>
</dbReference>
<accession>A0A178VAX6</accession>
<dbReference type="Gene3D" id="2.60.210.10">
    <property type="entry name" value="Apoptosis, Tumor Necrosis Factor Receptor Associated Protein 2, Chain A"/>
    <property type="match status" value="1"/>
</dbReference>
<dbReference type="PANTHER" id="PTHR46236:SF2">
    <property type="entry name" value="PHOSPHOLIPASE-LIKE PROTEIN (PEARLI 4) FAMILY PROTEIN"/>
    <property type="match status" value="1"/>
</dbReference>
<reference evidence="4 8" key="4">
    <citation type="submission" date="2020-09" db="EMBL/GenBank/DDBJ databases">
        <authorList>
            <person name="Ashkenazy H."/>
        </authorList>
    </citation>
    <scope>NUCLEOTIDE SEQUENCE [LARGE SCALE GENOMIC DNA]</scope>
    <source>
        <strain evidence="8">cv. Cdm-0</strain>
    </source>
</reference>
<dbReference type="EMBL" id="CACSHJ010000089">
    <property type="protein sequence ID" value="CAA0387181.1"/>
    <property type="molecule type" value="Genomic_DNA"/>
</dbReference>
<keyword evidence="1" id="KW-0175">Coiled coil</keyword>
<dbReference type="SUPFAM" id="SSF49599">
    <property type="entry name" value="TRAF domain-like"/>
    <property type="match status" value="1"/>
</dbReference>
<evidence type="ECO:0000256" key="1">
    <source>
        <dbReference type="ARBA" id="ARBA00023054"/>
    </source>
</evidence>